<keyword evidence="7" id="KW-0630">Potassium</keyword>
<dbReference type="Pfam" id="PF06736">
    <property type="entry name" value="TMEM175"/>
    <property type="match status" value="2"/>
</dbReference>
<evidence type="ECO:0000256" key="10">
    <source>
        <dbReference type="ARBA" id="ARBA00023136"/>
    </source>
</evidence>
<evidence type="ECO:0000256" key="2">
    <source>
        <dbReference type="ARBA" id="ARBA00006920"/>
    </source>
</evidence>
<keyword evidence="10 13" id="KW-0472">Membrane</keyword>
<evidence type="ECO:0000256" key="1">
    <source>
        <dbReference type="ARBA" id="ARBA00004141"/>
    </source>
</evidence>
<feature type="transmembrane region" description="Helical" evidence="13">
    <location>
        <begin position="199"/>
        <end position="224"/>
    </location>
</feature>
<keyword evidence="11" id="KW-0407">Ion channel</keyword>
<evidence type="ECO:0000313" key="15">
    <source>
        <dbReference type="EMBL" id="KRN97330.1"/>
    </source>
</evidence>
<feature type="transmembrane region" description="Helical" evidence="13">
    <location>
        <begin position="272"/>
        <end position="289"/>
    </location>
</feature>
<evidence type="ECO:0000256" key="3">
    <source>
        <dbReference type="ARBA" id="ARBA00022448"/>
    </source>
</evidence>
<dbReference type="GO" id="GO:0015252">
    <property type="term" value="F:proton channel activity"/>
    <property type="evidence" value="ECO:0007669"/>
    <property type="project" value="InterPro"/>
</dbReference>
<comment type="similarity">
    <text evidence="2">Belongs to the TMEM175 family.</text>
</comment>
<dbReference type="STRING" id="348151.IV55_GL000258"/>
<keyword evidence="16" id="KW-1185">Reference proteome</keyword>
<evidence type="ECO:0000256" key="8">
    <source>
        <dbReference type="ARBA" id="ARBA00022989"/>
    </source>
</evidence>
<keyword evidence="5 13" id="KW-0812">Transmembrane</keyword>
<dbReference type="GO" id="GO:0016020">
    <property type="term" value="C:membrane"/>
    <property type="evidence" value="ECO:0007669"/>
    <property type="project" value="UniProtKB-SubCell"/>
</dbReference>
<comment type="catalytic activity">
    <reaction evidence="12">
        <text>K(+)(in) = K(+)(out)</text>
        <dbReference type="Rhea" id="RHEA:29463"/>
        <dbReference type="ChEBI" id="CHEBI:29103"/>
    </reaction>
</comment>
<evidence type="ECO:0008006" key="18">
    <source>
        <dbReference type="Google" id="ProtNLM"/>
    </source>
</evidence>
<keyword evidence="8 13" id="KW-1133">Transmembrane helix</keyword>
<dbReference type="RefSeq" id="WP_057808584.1">
    <property type="nucleotide sequence ID" value="NZ_BJUD01000036.1"/>
</dbReference>
<dbReference type="PANTHER" id="PTHR31462">
    <property type="entry name" value="ENDOSOMAL/LYSOSOMAL POTASSIUM CHANNEL TMEM175"/>
    <property type="match status" value="1"/>
</dbReference>
<organism evidence="15 16">
    <name type="scientific">Furfurilactobacillus siliginis</name>
    <dbReference type="NCBI Taxonomy" id="348151"/>
    <lineage>
        <taxon>Bacteria</taxon>
        <taxon>Bacillati</taxon>
        <taxon>Bacillota</taxon>
        <taxon>Bacilli</taxon>
        <taxon>Lactobacillales</taxon>
        <taxon>Lactobacillaceae</taxon>
        <taxon>Furfurilactobacillus</taxon>
    </lineage>
</organism>
<comment type="subcellular location">
    <subcellularLocation>
        <location evidence="1">Membrane</location>
        <topology evidence="1">Multi-pass membrane protein</topology>
    </subcellularLocation>
</comment>
<evidence type="ECO:0000313" key="14">
    <source>
        <dbReference type="EMBL" id="GEK29183.1"/>
    </source>
</evidence>
<dbReference type="PATRIC" id="fig|348151.3.peg.263"/>
<evidence type="ECO:0000256" key="4">
    <source>
        <dbReference type="ARBA" id="ARBA00022538"/>
    </source>
</evidence>
<evidence type="ECO:0000313" key="16">
    <source>
        <dbReference type="Proteomes" id="UP000051139"/>
    </source>
</evidence>
<accession>A0A0R2L6U6</accession>
<dbReference type="EMBL" id="BJUD01000036">
    <property type="protein sequence ID" value="GEK29183.1"/>
    <property type="molecule type" value="Genomic_DNA"/>
</dbReference>
<evidence type="ECO:0000256" key="12">
    <source>
        <dbReference type="ARBA" id="ARBA00034430"/>
    </source>
</evidence>
<gene>
    <name evidence="15" type="ORF">IV55_GL000258</name>
    <name evidence="14" type="ORF">LSI01_14940</name>
</gene>
<evidence type="ECO:0000256" key="9">
    <source>
        <dbReference type="ARBA" id="ARBA00023065"/>
    </source>
</evidence>
<dbReference type="Proteomes" id="UP000321429">
    <property type="component" value="Unassembled WGS sequence"/>
</dbReference>
<keyword evidence="9" id="KW-0406">Ion transport</keyword>
<dbReference type="GO" id="GO:0005267">
    <property type="term" value="F:potassium channel activity"/>
    <property type="evidence" value="ECO:0007669"/>
    <property type="project" value="UniProtKB-KW"/>
</dbReference>
<dbReference type="InterPro" id="IPR010617">
    <property type="entry name" value="TMEM175-like"/>
</dbReference>
<dbReference type="AlphaFoldDB" id="A0A0R2L6U6"/>
<dbReference type="EMBL" id="JQCB01000001">
    <property type="protein sequence ID" value="KRN97330.1"/>
    <property type="molecule type" value="Genomic_DNA"/>
</dbReference>
<dbReference type="OrthoDB" id="7626281at2"/>
<name>A0A0R2L6U6_9LACO</name>
<comment type="caution">
    <text evidence="15">The sequence shown here is derived from an EMBL/GenBank/DDBJ whole genome shotgun (WGS) entry which is preliminary data.</text>
</comment>
<feature type="transmembrane region" description="Helical" evidence="13">
    <location>
        <begin position="37"/>
        <end position="58"/>
    </location>
</feature>
<sequence length="395" mass="44605">MNKSRFTGFSDAIIAIEVTILILEIEPPAHDSLRDVLGQAGSIIAYITSFLLIMITWFNHHNIIRAAKHVNLPVYLANTLWVFVMSLIPVATAWVGRYPLRVVPEANYVLLSIIWMGTYSLLMHTLTKANPHQRAEFQLLGNGQQRDVWYRFTLTGIVLLLTPVFPLAGIGGVIISAVTSMVVISRHTSAIVKMDKERMIAFTDGIIAIIVTLLVLQLAVPMGIHWHSLLSQSTKFGAYAISFLFIMLVWYNHHDLFNTTETVTARIYWDNMLWLLCLSFFPYVTAYVGEFPNSRLAEMLYIIVQLLWSLSYTVMARDLKRLNPRQTEQIDFVGKLTGYSAATLYGGLIIAMIAVLIVPISGLVVTILLALVNLVRALREDRQREAMRAQKEEHS</sequence>
<dbReference type="PANTHER" id="PTHR31462:SF5">
    <property type="entry name" value="ENDOSOMAL_LYSOSOMAL PROTON CHANNEL TMEM175"/>
    <property type="match status" value="1"/>
</dbReference>
<protein>
    <recommendedName>
        <fullName evidence="18">Integral membrane protein</fullName>
    </recommendedName>
</protein>
<reference evidence="14 17" key="2">
    <citation type="submission" date="2019-07" db="EMBL/GenBank/DDBJ databases">
        <title>Whole genome shotgun sequence of Lactobacillus siliginis NBRC 101315.</title>
        <authorList>
            <person name="Hosoyama A."/>
            <person name="Uohara A."/>
            <person name="Ohji S."/>
            <person name="Ichikawa N."/>
        </authorList>
    </citation>
    <scope>NUCLEOTIDE SEQUENCE [LARGE SCALE GENOMIC DNA]</scope>
    <source>
        <strain evidence="14 17">NBRC 101315</strain>
    </source>
</reference>
<keyword evidence="4" id="KW-0633">Potassium transport</keyword>
<proteinExistence type="inferred from homology"/>
<feature type="transmembrane region" description="Helical" evidence="13">
    <location>
        <begin position="70"/>
        <end position="96"/>
    </location>
</feature>
<evidence type="ECO:0000256" key="13">
    <source>
        <dbReference type="SAM" id="Phobius"/>
    </source>
</evidence>
<feature type="transmembrane region" description="Helical" evidence="13">
    <location>
        <begin position="236"/>
        <end position="252"/>
    </location>
</feature>
<feature type="transmembrane region" description="Helical" evidence="13">
    <location>
        <begin position="108"/>
        <end position="127"/>
    </location>
</feature>
<feature type="transmembrane region" description="Helical" evidence="13">
    <location>
        <begin position="344"/>
        <end position="375"/>
    </location>
</feature>
<evidence type="ECO:0000256" key="6">
    <source>
        <dbReference type="ARBA" id="ARBA00022826"/>
    </source>
</evidence>
<evidence type="ECO:0000256" key="11">
    <source>
        <dbReference type="ARBA" id="ARBA00023303"/>
    </source>
</evidence>
<keyword evidence="6" id="KW-0631">Potassium channel</keyword>
<dbReference type="Proteomes" id="UP000051139">
    <property type="component" value="Unassembled WGS sequence"/>
</dbReference>
<feature type="transmembrane region" description="Helical" evidence="13">
    <location>
        <begin position="296"/>
        <end position="315"/>
    </location>
</feature>
<feature type="transmembrane region" description="Helical" evidence="13">
    <location>
        <begin position="148"/>
        <end position="179"/>
    </location>
</feature>
<evidence type="ECO:0000256" key="5">
    <source>
        <dbReference type="ARBA" id="ARBA00022692"/>
    </source>
</evidence>
<evidence type="ECO:0000313" key="17">
    <source>
        <dbReference type="Proteomes" id="UP000321429"/>
    </source>
</evidence>
<evidence type="ECO:0000256" key="7">
    <source>
        <dbReference type="ARBA" id="ARBA00022958"/>
    </source>
</evidence>
<reference evidence="15 16" key="1">
    <citation type="journal article" date="2015" name="Genome Announc.">
        <title>Expanding the biotechnology potential of lactobacilli through comparative genomics of 213 strains and associated genera.</title>
        <authorList>
            <person name="Sun Z."/>
            <person name="Harris H.M."/>
            <person name="McCann A."/>
            <person name="Guo C."/>
            <person name="Argimon S."/>
            <person name="Zhang W."/>
            <person name="Yang X."/>
            <person name="Jeffery I.B."/>
            <person name="Cooney J.C."/>
            <person name="Kagawa T.F."/>
            <person name="Liu W."/>
            <person name="Song Y."/>
            <person name="Salvetti E."/>
            <person name="Wrobel A."/>
            <person name="Rasinkangas P."/>
            <person name="Parkhill J."/>
            <person name="Rea M.C."/>
            <person name="O'Sullivan O."/>
            <person name="Ritari J."/>
            <person name="Douillard F.P."/>
            <person name="Paul Ross R."/>
            <person name="Yang R."/>
            <person name="Briner A.E."/>
            <person name="Felis G.E."/>
            <person name="de Vos W.M."/>
            <person name="Barrangou R."/>
            <person name="Klaenhammer T.R."/>
            <person name="Caufield P.W."/>
            <person name="Cui Y."/>
            <person name="Zhang H."/>
            <person name="O'Toole P.W."/>
        </authorList>
    </citation>
    <scope>NUCLEOTIDE SEQUENCE [LARGE SCALE GENOMIC DNA]</scope>
    <source>
        <strain evidence="15 16">DSM 22696</strain>
    </source>
</reference>
<keyword evidence="3" id="KW-0813">Transport</keyword>